<comment type="caution">
    <text evidence="4">The sequence shown here is derived from an EMBL/GenBank/DDBJ whole genome shotgun (WGS) entry which is preliminary data.</text>
</comment>
<organism evidence="4 5">
    <name type="scientific">Macrosiphum euphorbiae</name>
    <name type="common">potato aphid</name>
    <dbReference type="NCBI Taxonomy" id="13131"/>
    <lineage>
        <taxon>Eukaryota</taxon>
        <taxon>Metazoa</taxon>
        <taxon>Ecdysozoa</taxon>
        <taxon>Arthropoda</taxon>
        <taxon>Hexapoda</taxon>
        <taxon>Insecta</taxon>
        <taxon>Pterygota</taxon>
        <taxon>Neoptera</taxon>
        <taxon>Paraneoptera</taxon>
        <taxon>Hemiptera</taxon>
        <taxon>Sternorrhyncha</taxon>
        <taxon>Aphidomorpha</taxon>
        <taxon>Aphidoidea</taxon>
        <taxon>Aphididae</taxon>
        <taxon>Macrosiphini</taxon>
        <taxon>Macrosiphum</taxon>
    </lineage>
</organism>
<keyword evidence="2" id="KW-0472">Membrane</keyword>
<keyword evidence="2" id="KW-0812">Transmembrane</keyword>
<dbReference type="InterPro" id="IPR012464">
    <property type="entry name" value="DUF1676"/>
</dbReference>
<evidence type="ECO:0000256" key="1">
    <source>
        <dbReference type="SAM" id="MobiDB-lite"/>
    </source>
</evidence>
<gene>
    <name evidence="4" type="ORF">MEUPH1_LOCUS22734</name>
</gene>
<dbReference type="PANTHER" id="PTHR21879:SF12">
    <property type="entry name" value="OSIRIS 12"/>
    <property type="match status" value="1"/>
</dbReference>
<sequence>MNRLHSVLVCVVVILALGVGQSKAFCGLRSSDSDERGNVDDFITCLKAKAIVTLDRMSRDDSLPVTGSVTLVHGDSTHRRQRSDQGPVVSENELQSKPDDTLNNMLYDKAVRLLSGRVVKVGLPEVTPDQLRTALEEGRGKMKKTMGMMMTMGAMKAMMIIPLALGLLFLLAGKALIISKIALVLSLIITLKKLMSKSGGGGGEHMMHESHSSGWPSGGSSGGHGGGWDKRSASSSLSSEAAAAASQMLAYRSYIKP</sequence>
<keyword evidence="3" id="KW-0732">Signal</keyword>
<evidence type="ECO:0000256" key="2">
    <source>
        <dbReference type="SAM" id="Phobius"/>
    </source>
</evidence>
<dbReference type="Proteomes" id="UP001160148">
    <property type="component" value="Unassembled WGS sequence"/>
</dbReference>
<dbReference type="EMBL" id="CARXXK010000005">
    <property type="protein sequence ID" value="CAI6368366.1"/>
    <property type="molecule type" value="Genomic_DNA"/>
</dbReference>
<protein>
    <submittedName>
        <fullName evidence="4">Uncharacterized protein</fullName>
    </submittedName>
</protein>
<keyword evidence="2" id="KW-1133">Transmembrane helix</keyword>
<feature type="chain" id="PRO_5043651024" evidence="3">
    <location>
        <begin position="25"/>
        <end position="257"/>
    </location>
</feature>
<feature type="region of interest" description="Disordered" evidence="1">
    <location>
        <begin position="68"/>
        <end position="95"/>
    </location>
</feature>
<dbReference type="GO" id="GO:0016020">
    <property type="term" value="C:membrane"/>
    <property type="evidence" value="ECO:0007669"/>
    <property type="project" value="TreeGrafter"/>
</dbReference>
<dbReference type="Pfam" id="PF07898">
    <property type="entry name" value="DUF1676"/>
    <property type="match status" value="1"/>
</dbReference>
<keyword evidence="5" id="KW-1185">Reference proteome</keyword>
<feature type="compositionally biased region" description="Gly residues" evidence="1">
    <location>
        <begin position="216"/>
        <end position="226"/>
    </location>
</feature>
<evidence type="ECO:0000313" key="4">
    <source>
        <dbReference type="EMBL" id="CAI6368366.1"/>
    </source>
</evidence>
<accession>A0AAV0XLS8</accession>
<name>A0AAV0XLS8_9HEMI</name>
<feature type="transmembrane region" description="Helical" evidence="2">
    <location>
        <begin position="159"/>
        <end position="189"/>
    </location>
</feature>
<dbReference type="AlphaFoldDB" id="A0AAV0XLS8"/>
<evidence type="ECO:0000256" key="3">
    <source>
        <dbReference type="SAM" id="SignalP"/>
    </source>
</evidence>
<proteinExistence type="predicted"/>
<feature type="signal peptide" evidence="3">
    <location>
        <begin position="1"/>
        <end position="24"/>
    </location>
</feature>
<reference evidence="4 5" key="1">
    <citation type="submission" date="2023-01" db="EMBL/GenBank/DDBJ databases">
        <authorList>
            <person name="Whitehead M."/>
        </authorList>
    </citation>
    <scope>NUCLEOTIDE SEQUENCE [LARGE SCALE GENOMIC DNA]</scope>
</reference>
<dbReference type="PANTHER" id="PTHR21879">
    <property type="entry name" value="FI03362P-RELATED-RELATED"/>
    <property type="match status" value="1"/>
</dbReference>
<evidence type="ECO:0000313" key="5">
    <source>
        <dbReference type="Proteomes" id="UP001160148"/>
    </source>
</evidence>
<feature type="region of interest" description="Disordered" evidence="1">
    <location>
        <begin position="200"/>
        <end position="233"/>
    </location>
</feature>